<organism evidence="9 10">
    <name type="scientific">Methylomonas methanica</name>
    <dbReference type="NCBI Taxonomy" id="421"/>
    <lineage>
        <taxon>Bacteria</taxon>
        <taxon>Pseudomonadati</taxon>
        <taxon>Pseudomonadota</taxon>
        <taxon>Gammaproteobacteria</taxon>
        <taxon>Methylococcales</taxon>
        <taxon>Methylococcaceae</taxon>
        <taxon>Methylomonas</taxon>
    </lineage>
</organism>
<sequence>MRFTNICLSDIVRVTGIGLLTCSSFSAYADFNSLNASPNTLFVNTASTVKFIADVQPDTKLIKTGVRLLRETNGVFNSVGIMRDDGLGGDDVANDNKYTLVLSVQGNSLADLNFKATAAYSGILKRVQSSTLPVQVVAPVDLAINAGQQEITIVQGESISTAFTLQLSHQGGGQAAISVTQTVEPASGLGVVSDLPAGGFSTSLPNETFLVQNSITGNIPGDYTIKLDGALSASGISDQASASILVHVLPASGIGKLDLSIYPGGLQTGTSTTITFGANYSTGTTLPNNIELVEVTENGTPIQPISEFKDDGIAPDLGAGDSLFTTESIVSAGSAGSKRFFKAVATFDTSETIESPIVALPSLPYNIGFAETDPASVVVEPDTGALVQCDQIIVLFQHTAPLSTIESIVTGIGGNILGVEPAINAYQIGIACNGIAGIQTAINNLSSNPAVVNASPNSVAQVSEFKPNDTKYASQYSPPLVRADEAWLVARGNSVVVAILDTGVDYNHEDLVGRVSKGKDYVNNDNDPQDDHSHGTHVAGIVAAKGHNSKGIAGMAWDAQILAIKVCGGKAGVPGVGVVTGCPDSAVTSGILEAKAKAKIINMSLGGPKSFLESAMNLVGLKTARQQAVESATNAGLIVVAASGNANTSSTFLPCAYPGVFCVGNTTSADVRYADPTFGSNYGPQVDIAAPGTSILSTVPNFSDPSGYGLKTGTSMASPLVAGVAALVWGNNPSWTRGQVEDRLLKTAVPLPGQQVGPRVDAFDAVFNGSFENDLSGWKVVGTGSAVDKLGPINPTKDKRMGMASTGPDSAVSQSDLYQEFTIQSDVTELALSFSYAMITEEYPEWINDGFNDDLRITLEASGGAEQELALETVDGSAFGAIGGIDFPGGDNTVGWTGWRNIVSKKIPVSPGGGTYRLRVRDRGDGIYDTNGILDNIRFK</sequence>
<evidence type="ECO:0000256" key="1">
    <source>
        <dbReference type="ARBA" id="ARBA00011073"/>
    </source>
</evidence>
<dbReference type="InterPro" id="IPR015500">
    <property type="entry name" value="Peptidase_S8_subtilisin-rel"/>
</dbReference>
<keyword evidence="2 5" id="KW-0645">Protease</keyword>
<protein>
    <recommendedName>
        <fullName evidence="8">Peptidase S8/S53 domain-containing protein</fullName>
    </recommendedName>
</protein>
<dbReference type="Proteomes" id="UP000078090">
    <property type="component" value="Unassembled WGS sequence"/>
</dbReference>
<reference evidence="10" key="1">
    <citation type="submission" date="2016-03" db="EMBL/GenBank/DDBJ databases">
        <authorList>
            <person name="Heylen K."/>
            <person name="De Vos P."/>
            <person name="Vekeman B."/>
        </authorList>
    </citation>
    <scope>NUCLEOTIDE SEQUENCE [LARGE SCALE GENOMIC DNA]</scope>
    <source>
        <strain evidence="10">R-45363</strain>
    </source>
</reference>
<feature type="active site" description="Charge relay system" evidence="5">
    <location>
        <position position="534"/>
    </location>
</feature>
<dbReference type="Gene3D" id="3.40.50.200">
    <property type="entry name" value="Peptidase S8/S53 domain"/>
    <property type="match status" value="1"/>
</dbReference>
<gene>
    <name evidence="9" type="ORF">A1332_06810</name>
</gene>
<dbReference type="InterPro" id="IPR023828">
    <property type="entry name" value="Peptidase_S8_Ser-AS"/>
</dbReference>
<keyword evidence="7" id="KW-0732">Signal</keyword>
<evidence type="ECO:0000313" key="10">
    <source>
        <dbReference type="Proteomes" id="UP000078090"/>
    </source>
</evidence>
<dbReference type="GO" id="GO:0004252">
    <property type="term" value="F:serine-type endopeptidase activity"/>
    <property type="evidence" value="ECO:0007669"/>
    <property type="project" value="UniProtKB-UniRule"/>
</dbReference>
<comment type="similarity">
    <text evidence="1 5 6">Belongs to the peptidase S8 family.</text>
</comment>
<feature type="chain" id="PRO_5008068407" description="Peptidase S8/S53 domain-containing protein" evidence="7">
    <location>
        <begin position="30"/>
        <end position="940"/>
    </location>
</feature>
<dbReference type="AlphaFoldDB" id="A0A177MU20"/>
<dbReference type="SUPFAM" id="SSF52743">
    <property type="entry name" value="Subtilisin-like"/>
    <property type="match status" value="1"/>
</dbReference>
<evidence type="ECO:0000256" key="5">
    <source>
        <dbReference type="PROSITE-ProRule" id="PRU01240"/>
    </source>
</evidence>
<dbReference type="InterPro" id="IPR036852">
    <property type="entry name" value="Peptidase_S8/S53_dom_sf"/>
</dbReference>
<dbReference type="PROSITE" id="PS00137">
    <property type="entry name" value="SUBTILASE_HIS"/>
    <property type="match status" value="1"/>
</dbReference>
<dbReference type="EMBL" id="LUUG01000044">
    <property type="protein sequence ID" value="OAI08480.1"/>
    <property type="molecule type" value="Genomic_DNA"/>
</dbReference>
<proteinExistence type="inferred from homology"/>
<evidence type="ECO:0000256" key="4">
    <source>
        <dbReference type="ARBA" id="ARBA00022825"/>
    </source>
</evidence>
<dbReference type="PRINTS" id="PR00723">
    <property type="entry name" value="SUBTILISIN"/>
</dbReference>
<keyword evidence="3 5" id="KW-0378">Hydrolase</keyword>
<dbReference type="PROSITE" id="PS51892">
    <property type="entry name" value="SUBTILASE"/>
    <property type="match status" value="1"/>
</dbReference>
<dbReference type="InterPro" id="IPR000209">
    <property type="entry name" value="Peptidase_S8/S53_dom"/>
</dbReference>
<dbReference type="GO" id="GO:0006508">
    <property type="term" value="P:proteolysis"/>
    <property type="evidence" value="ECO:0007669"/>
    <property type="project" value="UniProtKB-KW"/>
</dbReference>
<dbReference type="InterPro" id="IPR022398">
    <property type="entry name" value="Peptidase_S8_His-AS"/>
</dbReference>
<keyword evidence="4 5" id="KW-0720">Serine protease</keyword>
<feature type="active site" description="Charge relay system" evidence="5">
    <location>
        <position position="715"/>
    </location>
</feature>
<accession>A0A177MU20</accession>
<evidence type="ECO:0000259" key="8">
    <source>
        <dbReference type="Pfam" id="PF00082"/>
    </source>
</evidence>
<dbReference type="PANTHER" id="PTHR43806:SF11">
    <property type="entry name" value="CEREVISIN-RELATED"/>
    <property type="match status" value="1"/>
</dbReference>
<evidence type="ECO:0000256" key="2">
    <source>
        <dbReference type="ARBA" id="ARBA00022670"/>
    </source>
</evidence>
<dbReference type="Pfam" id="PF00082">
    <property type="entry name" value="Peptidase_S8"/>
    <property type="match status" value="1"/>
</dbReference>
<dbReference type="Gene3D" id="2.60.120.260">
    <property type="entry name" value="Galactose-binding domain-like"/>
    <property type="match status" value="1"/>
</dbReference>
<evidence type="ECO:0000256" key="7">
    <source>
        <dbReference type="SAM" id="SignalP"/>
    </source>
</evidence>
<feature type="signal peptide" evidence="7">
    <location>
        <begin position="1"/>
        <end position="29"/>
    </location>
</feature>
<dbReference type="PANTHER" id="PTHR43806">
    <property type="entry name" value="PEPTIDASE S8"/>
    <property type="match status" value="1"/>
</dbReference>
<name>A0A177MU20_METMH</name>
<dbReference type="InterPro" id="IPR023827">
    <property type="entry name" value="Peptidase_S8_Asp-AS"/>
</dbReference>
<evidence type="ECO:0000256" key="3">
    <source>
        <dbReference type="ARBA" id="ARBA00022801"/>
    </source>
</evidence>
<dbReference type="InterPro" id="IPR050131">
    <property type="entry name" value="Peptidase_S8_subtilisin-like"/>
</dbReference>
<dbReference type="RefSeq" id="WP_064006975.1">
    <property type="nucleotide sequence ID" value="NZ_LUUG01000044.1"/>
</dbReference>
<dbReference type="PROSITE" id="PS00138">
    <property type="entry name" value="SUBTILASE_SER"/>
    <property type="match status" value="1"/>
</dbReference>
<dbReference type="OrthoDB" id="9790784at2"/>
<feature type="active site" description="Charge relay system" evidence="5">
    <location>
        <position position="501"/>
    </location>
</feature>
<comment type="caution">
    <text evidence="9">The sequence shown here is derived from an EMBL/GenBank/DDBJ whole genome shotgun (WGS) entry which is preliminary data.</text>
</comment>
<evidence type="ECO:0000313" key="9">
    <source>
        <dbReference type="EMBL" id="OAI08480.1"/>
    </source>
</evidence>
<evidence type="ECO:0000256" key="6">
    <source>
        <dbReference type="RuleBase" id="RU003355"/>
    </source>
</evidence>
<dbReference type="PROSITE" id="PS00136">
    <property type="entry name" value="SUBTILASE_ASP"/>
    <property type="match status" value="1"/>
</dbReference>
<feature type="domain" description="Peptidase S8/S53" evidence="8">
    <location>
        <begin position="492"/>
        <end position="751"/>
    </location>
</feature>